<dbReference type="EMBL" id="SHBI01000016">
    <property type="protein sequence ID" value="RZO20586.1"/>
    <property type="molecule type" value="Genomic_DNA"/>
</dbReference>
<reference evidence="2 3" key="1">
    <citation type="submission" date="2019-02" db="EMBL/GenBank/DDBJ databases">
        <title>Prokaryotic population dynamics and viral predation in marine succession experiment using metagenomics: the confinement effect.</title>
        <authorList>
            <person name="Haro-Moreno J.M."/>
            <person name="Rodriguez-Valera F."/>
            <person name="Lopez-Perez M."/>
        </authorList>
    </citation>
    <scope>NUCLEOTIDE SEQUENCE [LARGE SCALE GENOMIC DNA]</scope>
    <source>
        <strain evidence="2">MED-G163</strain>
    </source>
</reference>
<evidence type="ECO:0000256" key="1">
    <source>
        <dbReference type="SAM" id="Phobius"/>
    </source>
</evidence>
<evidence type="ECO:0008006" key="4">
    <source>
        <dbReference type="Google" id="ProtNLM"/>
    </source>
</evidence>
<protein>
    <recommendedName>
        <fullName evidence="4">Cytochrome c assembly protein domain-containing protein</fullName>
    </recommendedName>
</protein>
<feature type="transmembrane region" description="Helical" evidence="1">
    <location>
        <begin position="27"/>
        <end position="45"/>
    </location>
</feature>
<dbReference type="Proteomes" id="UP000315782">
    <property type="component" value="Unassembled WGS sequence"/>
</dbReference>
<feature type="transmembrane region" description="Helical" evidence="1">
    <location>
        <begin position="107"/>
        <end position="127"/>
    </location>
</feature>
<keyword evidence="1" id="KW-0812">Transmembrane</keyword>
<keyword evidence="1" id="KW-0472">Membrane</keyword>
<sequence length="183" mass="20783">MSFITQVTISIVIYFILRVSLKRPSSLYIASFISGFSYIGMYLLAYKNITLIPTIHFLVTGLSLLVLFIAYYEILSLERNVRKIKKGEFGDAETFPIERSYKLVSKILGVGLLFLTFALISGFAIQSVFTANLIFKTSFTLVAWLIFLITLIGIKFLNFPIKYAIRGLFISMWAVLIAYITNI</sequence>
<feature type="transmembrane region" description="Helical" evidence="1">
    <location>
        <begin position="51"/>
        <end position="75"/>
    </location>
</feature>
<proteinExistence type="predicted"/>
<name>A0A520MH79_9GAMM</name>
<keyword evidence="1" id="KW-1133">Transmembrane helix</keyword>
<gene>
    <name evidence="2" type="ORF">EVA96_02685</name>
</gene>
<accession>A0A520MH79</accession>
<organism evidence="2 3">
    <name type="scientific">SAR86 cluster bacterium</name>
    <dbReference type="NCBI Taxonomy" id="2030880"/>
    <lineage>
        <taxon>Bacteria</taxon>
        <taxon>Pseudomonadati</taxon>
        <taxon>Pseudomonadota</taxon>
        <taxon>Gammaproteobacteria</taxon>
        <taxon>SAR86 cluster</taxon>
    </lineage>
</organism>
<dbReference type="AlphaFoldDB" id="A0A520MH79"/>
<evidence type="ECO:0000313" key="2">
    <source>
        <dbReference type="EMBL" id="RZO20586.1"/>
    </source>
</evidence>
<feature type="transmembrane region" description="Helical" evidence="1">
    <location>
        <begin position="163"/>
        <end position="181"/>
    </location>
</feature>
<feature type="transmembrane region" description="Helical" evidence="1">
    <location>
        <begin position="133"/>
        <end position="154"/>
    </location>
</feature>
<comment type="caution">
    <text evidence="2">The sequence shown here is derived from an EMBL/GenBank/DDBJ whole genome shotgun (WGS) entry which is preliminary data.</text>
</comment>
<evidence type="ECO:0000313" key="3">
    <source>
        <dbReference type="Proteomes" id="UP000315782"/>
    </source>
</evidence>